<accession>A0A7I8JH32</accession>
<dbReference type="Proteomes" id="UP001189122">
    <property type="component" value="Unassembled WGS sequence"/>
</dbReference>
<keyword evidence="4" id="KW-1185">Reference proteome</keyword>
<dbReference type="GO" id="GO:0009507">
    <property type="term" value="C:chloroplast"/>
    <property type="evidence" value="ECO:0007669"/>
    <property type="project" value="TreeGrafter"/>
</dbReference>
<dbReference type="PANTHER" id="PTHR35483:SF1">
    <property type="entry name" value="GLYCINE-RICH PROTEIN-RELATED"/>
    <property type="match status" value="1"/>
</dbReference>
<dbReference type="PANTHER" id="PTHR35483">
    <property type="entry name" value="NUCLEUSENVELOPE PROTEIN"/>
    <property type="match status" value="1"/>
</dbReference>
<feature type="region of interest" description="Disordered" evidence="1">
    <location>
        <begin position="107"/>
        <end position="129"/>
    </location>
</feature>
<keyword evidence="2" id="KW-0812">Transmembrane</keyword>
<reference evidence="3 4" key="1">
    <citation type="submission" date="2019-12" db="EMBL/GenBank/DDBJ databases">
        <authorList>
            <person name="Scholz U."/>
            <person name="Mascher M."/>
            <person name="Fiebig A."/>
        </authorList>
    </citation>
    <scope>NUCLEOTIDE SEQUENCE</scope>
</reference>
<sequence>MSCVQVSPCWTGSAAPFLCSSSQPSYLRASSSYARPLHAFQSRNGLPRLVHSSPKHHRSPLCLFGGKGKSEEENEGSAWKALEKAMGDLKKETSLQDILREQMKEQEYGGGGFGSPPGGGDGGDGSGDSEEEDFAAILDEFVQVVLATVGFIFVYIYMIRGEEMARLAKDYIKYLFGAKQSVRLRRAMFVWGRFYKRITRKKTLRKDWLERTILTTSTTWHKPRQLARLVAVES</sequence>
<keyword evidence="2" id="KW-1133">Transmembrane helix</keyword>
<keyword evidence="2" id="KW-0472">Membrane</keyword>
<gene>
    <name evidence="3" type="ORF">SI7747_11015116</name>
</gene>
<name>A0A7I8JH32_SPIIN</name>
<organism evidence="3">
    <name type="scientific">Spirodela intermedia</name>
    <name type="common">Intermediate duckweed</name>
    <dbReference type="NCBI Taxonomy" id="51605"/>
    <lineage>
        <taxon>Eukaryota</taxon>
        <taxon>Viridiplantae</taxon>
        <taxon>Streptophyta</taxon>
        <taxon>Embryophyta</taxon>
        <taxon>Tracheophyta</taxon>
        <taxon>Spermatophyta</taxon>
        <taxon>Magnoliopsida</taxon>
        <taxon>Liliopsida</taxon>
        <taxon>Araceae</taxon>
        <taxon>Lemnoideae</taxon>
        <taxon>Spirodela</taxon>
    </lineage>
</organism>
<dbReference type="AlphaFoldDB" id="A0A7I8JH32"/>
<feature type="transmembrane region" description="Helical" evidence="2">
    <location>
        <begin position="141"/>
        <end position="159"/>
    </location>
</feature>
<protein>
    <submittedName>
        <fullName evidence="3">Uncharacterized protein</fullName>
    </submittedName>
</protein>
<feature type="compositionally biased region" description="Gly residues" evidence="1">
    <location>
        <begin position="108"/>
        <end position="126"/>
    </location>
</feature>
<proteinExistence type="predicted"/>
<evidence type="ECO:0000313" key="3">
    <source>
        <dbReference type="EMBL" id="CAA2629478.1"/>
    </source>
</evidence>
<evidence type="ECO:0000256" key="2">
    <source>
        <dbReference type="SAM" id="Phobius"/>
    </source>
</evidence>
<dbReference type="EMBL" id="CACRZD030000011">
    <property type="protein sequence ID" value="CAA6668722.1"/>
    <property type="molecule type" value="Genomic_DNA"/>
</dbReference>
<dbReference type="EMBL" id="LR743598">
    <property type="protein sequence ID" value="CAA2629478.1"/>
    <property type="molecule type" value="Genomic_DNA"/>
</dbReference>
<evidence type="ECO:0000313" key="4">
    <source>
        <dbReference type="Proteomes" id="UP001189122"/>
    </source>
</evidence>
<evidence type="ECO:0000256" key="1">
    <source>
        <dbReference type="SAM" id="MobiDB-lite"/>
    </source>
</evidence>